<dbReference type="EMBL" id="AILY01000006">
    <property type="protein sequence ID" value="EJF87654.1"/>
    <property type="molecule type" value="Genomic_DNA"/>
</dbReference>
<dbReference type="HOGENOM" id="CLU_178888_0_0_5"/>
<protein>
    <recommendedName>
        <fullName evidence="1">Integrase DNA-binding domain-containing protein</fullName>
    </recommendedName>
</protein>
<dbReference type="InterPro" id="IPR025166">
    <property type="entry name" value="Integrase_DNA_bind_dom"/>
</dbReference>
<dbReference type="Pfam" id="PF13356">
    <property type="entry name" value="Arm-DNA-bind_3"/>
    <property type="match status" value="1"/>
</dbReference>
<dbReference type="Proteomes" id="UP000001077">
    <property type="component" value="Unassembled WGS sequence"/>
</dbReference>
<dbReference type="AlphaFoldDB" id="J0QWU9"/>
<feature type="domain" description="Integrase DNA-binding" evidence="1">
    <location>
        <begin position="17"/>
        <end position="81"/>
    </location>
</feature>
<comment type="caution">
    <text evidence="2">The sequence shown here is derived from an EMBL/GenBank/DDBJ whole genome shotgun (WGS) entry which is preliminary data.</text>
</comment>
<dbReference type="InterPro" id="IPR038488">
    <property type="entry name" value="Integrase_DNA-bd_sf"/>
</dbReference>
<gene>
    <name evidence="2" type="ORF">MCY_00108</name>
</gene>
<proteinExistence type="predicted"/>
<evidence type="ECO:0000259" key="1">
    <source>
        <dbReference type="Pfam" id="PF13356"/>
    </source>
</evidence>
<reference evidence="2 3" key="1">
    <citation type="submission" date="2012-03" db="EMBL/GenBank/DDBJ databases">
        <title>The Genome Sequence of Bartonella rattimassiliensis 15908.</title>
        <authorList>
            <consortium name="The Broad Institute Genome Sequencing Platform"/>
            <consortium name="The Broad Institute Genome Sequencing Center for Infectious Disease"/>
            <person name="Feldgarden M."/>
            <person name="Kirby J."/>
            <person name="Kosoy M."/>
            <person name="Birtles R."/>
            <person name="Probert W.S."/>
            <person name="Chiaraviglio L."/>
            <person name="Young S.K."/>
            <person name="Zeng Q."/>
            <person name="Gargeya S."/>
            <person name="Fitzgerald M."/>
            <person name="Haas B."/>
            <person name="Abouelleil A."/>
            <person name="Alvarado L."/>
            <person name="Arachchi H.M."/>
            <person name="Berlin A."/>
            <person name="Chapman S.B."/>
            <person name="Gearin G."/>
            <person name="Goldberg J."/>
            <person name="Griggs A."/>
            <person name="Gujja S."/>
            <person name="Hansen M."/>
            <person name="Heiman D."/>
            <person name="Howarth C."/>
            <person name="Larimer J."/>
            <person name="Lui A."/>
            <person name="MacDonald P.J.P."/>
            <person name="McCowen C."/>
            <person name="Montmayeur A."/>
            <person name="Murphy C."/>
            <person name="Neiman D."/>
            <person name="Pearson M."/>
            <person name="Priest M."/>
            <person name="Roberts A."/>
            <person name="Saif S."/>
            <person name="Shea T."/>
            <person name="Sisk P."/>
            <person name="Stolte C."/>
            <person name="Sykes S."/>
            <person name="Wortman J."/>
            <person name="Nusbaum C."/>
            <person name="Birren B."/>
        </authorList>
    </citation>
    <scope>NUCLEOTIDE SEQUENCE [LARGE SCALE GENOMIC DNA]</scope>
    <source>
        <strain evidence="2 3">15908</strain>
    </source>
</reference>
<dbReference type="STRING" id="1094556.MCY_00108"/>
<evidence type="ECO:0000313" key="3">
    <source>
        <dbReference type="Proteomes" id="UP000001077"/>
    </source>
</evidence>
<sequence length="83" mass="9314">MALMNRLNARSVATLGTSKYNDCAGLLLHKRKDGGAQWLYRYILHNRCCEIGLGALRDVSLKQTREAAIQWRSVLREGSPPTV</sequence>
<dbReference type="eggNOG" id="COG0582">
    <property type="taxonomic scope" value="Bacteria"/>
</dbReference>
<keyword evidence="3" id="KW-1185">Reference proteome</keyword>
<dbReference type="Gene3D" id="3.30.160.390">
    <property type="entry name" value="Integrase, DNA-binding domain"/>
    <property type="match status" value="1"/>
</dbReference>
<name>J0QWU9_9HYPH</name>
<evidence type="ECO:0000313" key="2">
    <source>
        <dbReference type="EMBL" id="EJF87654.1"/>
    </source>
</evidence>
<accession>J0QWU9</accession>
<organism evidence="2 3">
    <name type="scientific">Bartonella rattimassiliensis 15908</name>
    <dbReference type="NCBI Taxonomy" id="1094556"/>
    <lineage>
        <taxon>Bacteria</taxon>
        <taxon>Pseudomonadati</taxon>
        <taxon>Pseudomonadota</taxon>
        <taxon>Alphaproteobacteria</taxon>
        <taxon>Hyphomicrobiales</taxon>
        <taxon>Bartonellaceae</taxon>
        <taxon>Bartonella</taxon>
    </lineage>
</organism>